<evidence type="ECO:0000256" key="2">
    <source>
        <dbReference type="SAM" id="MobiDB-lite"/>
    </source>
</evidence>
<evidence type="ECO:0000313" key="5">
    <source>
        <dbReference type="Proteomes" id="UP000199155"/>
    </source>
</evidence>
<sequence>MTRRGITVGVDGSPGSIRALDRAAEEASLRATTLDIVYAVADLDEAGPILSSAVARVRARHPGLPVTALAIEGRAAPVLAVRARHAALTVVGCRGLGTLAGPLLGSVSRRLASLTTGPLLIVRGSLAVGPYSEELLEPSATDLGPASAHRNAAGPTGSGNRAVQTHGRGPSASGATPAGRAQ</sequence>
<dbReference type="InterPro" id="IPR014729">
    <property type="entry name" value="Rossmann-like_a/b/a_fold"/>
</dbReference>
<feature type="region of interest" description="Disordered" evidence="2">
    <location>
        <begin position="138"/>
        <end position="182"/>
    </location>
</feature>
<organism evidence="4 5">
    <name type="scientific">Streptomyces indicus</name>
    <dbReference type="NCBI Taxonomy" id="417292"/>
    <lineage>
        <taxon>Bacteria</taxon>
        <taxon>Bacillati</taxon>
        <taxon>Actinomycetota</taxon>
        <taxon>Actinomycetes</taxon>
        <taxon>Kitasatosporales</taxon>
        <taxon>Streptomycetaceae</taxon>
        <taxon>Streptomyces</taxon>
    </lineage>
</organism>
<keyword evidence="5" id="KW-1185">Reference proteome</keyword>
<proteinExistence type="inferred from homology"/>
<gene>
    <name evidence="4" type="ORF">SAMN05421806_105208</name>
</gene>
<dbReference type="Proteomes" id="UP000199155">
    <property type="component" value="Unassembled WGS sequence"/>
</dbReference>
<dbReference type="InterPro" id="IPR006016">
    <property type="entry name" value="UspA"/>
</dbReference>
<evidence type="ECO:0000259" key="3">
    <source>
        <dbReference type="Pfam" id="PF00582"/>
    </source>
</evidence>
<feature type="domain" description="UspA" evidence="3">
    <location>
        <begin position="4"/>
        <end position="123"/>
    </location>
</feature>
<dbReference type="Gene3D" id="3.40.50.620">
    <property type="entry name" value="HUPs"/>
    <property type="match status" value="1"/>
</dbReference>
<dbReference type="PRINTS" id="PR01438">
    <property type="entry name" value="UNVRSLSTRESS"/>
</dbReference>
<accession>A0A1G8ZV89</accession>
<comment type="similarity">
    <text evidence="1">Belongs to the universal stress protein A family.</text>
</comment>
<dbReference type="Pfam" id="PF00582">
    <property type="entry name" value="Usp"/>
    <property type="match status" value="1"/>
</dbReference>
<dbReference type="SUPFAM" id="SSF52402">
    <property type="entry name" value="Adenine nucleotide alpha hydrolases-like"/>
    <property type="match status" value="1"/>
</dbReference>
<evidence type="ECO:0000313" key="4">
    <source>
        <dbReference type="EMBL" id="SDK18901.1"/>
    </source>
</evidence>
<dbReference type="RefSeq" id="WP_093610397.1">
    <property type="nucleotide sequence ID" value="NZ_FNFF01000005.1"/>
</dbReference>
<dbReference type="STRING" id="417292.SAMN05421806_105208"/>
<evidence type="ECO:0000256" key="1">
    <source>
        <dbReference type="ARBA" id="ARBA00008791"/>
    </source>
</evidence>
<protein>
    <submittedName>
        <fullName evidence="4">Nucleotide-binding universal stress protein, UspA family</fullName>
    </submittedName>
</protein>
<dbReference type="OrthoDB" id="3865341at2"/>
<dbReference type="EMBL" id="FNFF01000005">
    <property type="protein sequence ID" value="SDK18901.1"/>
    <property type="molecule type" value="Genomic_DNA"/>
</dbReference>
<dbReference type="InterPro" id="IPR006015">
    <property type="entry name" value="Universal_stress_UspA"/>
</dbReference>
<reference evidence="4 5" key="1">
    <citation type="submission" date="2016-10" db="EMBL/GenBank/DDBJ databases">
        <authorList>
            <person name="de Groot N.N."/>
        </authorList>
    </citation>
    <scope>NUCLEOTIDE SEQUENCE [LARGE SCALE GENOMIC DNA]</scope>
    <source>
        <strain evidence="4 5">CGMCC 4.5727</strain>
    </source>
</reference>
<name>A0A1G8ZV89_9ACTN</name>
<dbReference type="AlphaFoldDB" id="A0A1G8ZV89"/>